<accession>A0A137NSC6</accession>
<organism evidence="1 2">
    <name type="scientific">Conidiobolus coronatus (strain ATCC 28846 / CBS 209.66 / NRRL 28638)</name>
    <name type="common">Delacroixia coronata</name>
    <dbReference type="NCBI Taxonomy" id="796925"/>
    <lineage>
        <taxon>Eukaryota</taxon>
        <taxon>Fungi</taxon>
        <taxon>Fungi incertae sedis</taxon>
        <taxon>Zoopagomycota</taxon>
        <taxon>Entomophthoromycotina</taxon>
        <taxon>Entomophthoromycetes</taxon>
        <taxon>Entomophthorales</taxon>
        <taxon>Ancylistaceae</taxon>
        <taxon>Conidiobolus</taxon>
    </lineage>
</organism>
<reference evidence="1 2" key="1">
    <citation type="journal article" date="2015" name="Genome Biol. Evol.">
        <title>Phylogenomic analyses indicate that early fungi evolved digesting cell walls of algal ancestors of land plants.</title>
        <authorList>
            <person name="Chang Y."/>
            <person name="Wang S."/>
            <person name="Sekimoto S."/>
            <person name="Aerts A.L."/>
            <person name="Choi C."/>
            <person name="Clum A."/>
            <person name="LaButti K.M."/>
            <person name="Lindquist E.A."/>
            <person name="Yee Ngan C."/>
            <person name="Ohm R.A."/>
            <person name="Salamov A.A."/>
            <person name="Grigoriev I.V."/>
            <person name="Spatafora J.W."/>
            <person name="Berbee M.L."/>
        </authorList>
    </citation>
    <scope>NUCLEOTIDE SEQUENCE [LARGE SCALE GENOMIC DNA]</scope>
    <source>
        <strain evidence="1 2">NRRL 28638</strain>
    </source>
</reference>
<sequence length="170" mass="20374">MKYDQIKADIFEFKRFIEEEELDKELLLGPLLLELCLLDKGIYSSIVKGFLVEDDRYWTMRYWNKIEVNGQIKQIDPCPGPHDFKAKKRIFHSLTLEDKWKFLYGESRQQFNYVIVNNYSIYLKNGANFLLNSLKSCIYDESVRSSWKRLANKAKRLETFESIEKYLNFN</sequence>
<gene>
    <name evidence="1" type="ORF">CONCODRAFT_74203</name>
</gene>
<dbReference type="AlphaFoldDB" id="A0A137NSC6"/>
<evidence type="ECO:0000313" key="1">
    <source>
        <dbReference type="EMBL" id="KXN65592.1"/>
    </source>
</evidence>
<proteinExistence type="predicted"/>
<dbReference type="Proteomes" id="UP000070444">
    <property type="component" value="Unassembled WGS sequence"/>
</dbReference>
<protein>
    <submittedName>
        <fullName evidence="1">Uncharacterized protein</fullName>
    </submittedName>
</protein>
<evidence type="ECO:0000313" key="2">
    <source>
        <dbReference type="Proteomes" id="UP000070444"/>
    </source>
</evidence>
<name>A0A137NSC6_CONC2</name>
<keyword evidence="2" id="KW-1185">Reference proteome</keyword>
<dbReference type="EMBL" id="KQ964850">
    <property type="protein sequence ID" value="KXN65592.1"/>
    <property type="molecule type" value="Genomic_DNA"/>
</dbReference>